<proteinExistence type="inferred from homology"/>
<dbReference type="Gene3D" id="1.10.10.10">
    <property type="entry name" value="Winged helix-like DNA-binding domain superfamily/Winged helix DNA-binding domain"/>
    <property type="match status" value="1"/>
</dbReference>
<feature type="domain" description="HTH lysR-type" evidence="5">
    <location>
        <begin position="1"/>
        <end position="58"/>
    </location>
</feature>
<dbReference type="SUPFAM" id="SSF53850">
    <property type="entry name" value="Periplasmic binding protein-like II"/>
    <property type="match status" value="1"/>
</dbReference>
<keyword evidence="2" id="KW-0805">Transcription regulation</keyword>
<dbReference type="RefSeq" id="WP_340521597.1">
    <property type="nucleotide sequence ID" value="NZ_FMSH01000081.1"/>
</dbReference>
<dbReference type="CDD" id="cd05466">
    <property type="entry name" value="PBP2_LTTR_substrate"/>
    <property type="match status" value="1"/>
</dbReference>
<protein>
    <submittedName>
        <fullName evidence="6">Transcriptional regulator, LysR-family</fullName>
    </submittedName>
</protein>
<evidence type="ECO:0000256" key="3">
    <source>
        <dbReference type="ARBA" id="ARBA00023125"/>
    </source>
</evidence>
<dbReference type="InterPro" id="IPR000847">
    <property type="entry name" value="LysR_HTH_N"/>
</dbReference>
<comment type="similarity">
    <text evidence="1">Belongs to the LysR transcriptional regulatory family.</text>
</comment>
<accession>A0A1K0IAL5</accession>
<dbReference type="PROSITE" id="PS50931">
    <property type="entry name" value="HTH_LYSR"/>
    <property type="match status" value="1"/>
</dbReference>
<sequence length="299" mass="32617">MNLIQLKHLIALAETGSFSQAAARLHLTQPALSRSIQALEAELGMPLVDRIGKRNELTPFGQLALERARRIAFEAGELRQSALALQAGQAGTLRIGLGSGPGAMLMTPLLVHMARHHPRVRLTISRGATNLQLQQLRARALDGVVIDLRSLVPGPDLRVERLPDLRAGFICRSGHPLCKLRRVSFDDLLAYPIASSPLSDEVARILIAHFGPRAHPDQMVTLRCEEISSLVEAARITDAVFLGIIAAAREPMASGELVELALTPPLHTSAQFALITLQGRTETPAMEMLRAFMAQRMRE</sequence>
<dbReference type="InterPro" id="IPR036388">
    <property type="entry name" value="WH-like_DNA-bd_sf"/>
</dbReference>
<evidence type="ECO:0000256" key="1">
    <source>
        <dbReference type="ARBA" id="ARBA00009437"/>
    </source>
</evidence>
<evidence type="ECO:0000313" key="6">
    <source>
        <dbReference type="EMBL" id="SCU74329.1"/>
    </source>
</evidence>
<gene>
    <name evidence="6" type="ORF">CNECB9_1710018</name>
</gene>
<dbReference type="EMBL" id="FMSH01000081">
    <property type="protein sequence ID" value="SCU74329.1"/>
    <property type="molecule type" value="Genomic_DNA"/>
</dbReference>
<dbReference type="Pfam" id="PF03466">
    <property type="entry name" value="LysR_substrate"/>
    <property type="match status" value="1"/>
</dbReference>
<dbReference type="PANTHER" id="PTHR30126:SF98">
    <property type="entry name" value="HTH-TYPE TRANSCRIPTIONAL ACTIVATOR BAUR"/>
    <property type="match status" value="1"/>
</dbReference>
<evidence type="ECO:0000256" key="4">
    <source>
        <dbReference type="ARBA" id="ARBA00023163"/>
    </source>
</evidence>
<dbReference type="SUPFAM" id="SSF46785">
    <property type="entry name" value="Winged helix' DNA-binding domain"/>
    <property type="match status" value="1"/>
</dbReference>
<dbReference type="Gene3D" id="3.40.190.290">
    <property type="match status" value="1"/>
</dbReference>
<evidence type="ECO:0000259" key="5">
    <source>
        <dbReference type="PROSITE" id="PS50931"/>
    </source>
</evidence>
<name>A0A1K0IAL5_CUPNE</name>
<dbReference type="InterPro" id="IPR005119">
    <property type="entry name" value="LysR_subst-bd"/>
</dbReference>
<keyword evidence="4" id="KW-0804">Transcription</keyword>
<dbReference type="FunFam" id="1.10.10.10:FF:000001">
    <property type="entry name" value="LysR family transcriptional regulator"/>
    <property type="match status" value="1"/>
</dbReference>
<dbReference type="AlphaFoldDB" id="A0A1K0IAL5"/>
<dbReference type="PRINTS" id="PR00039">
    <property type="entry name" value="HTHLYSR"/>
</dbReference>
<evidence type="ECO:0000256" key="2">
    <source>
        <dbReference type="ARBA" id="ARBA00023015"/>
    </source>
</evidence>
<dbReference type="GO" id="GO:0003700">
    <property type="term" value="F:DNA-binding transcription factor activity"/>
    <property type="evidence" value="ECO:0007669"/>
    <property type="project" value="InterPro"/>
</dbReference>
<dbReference type="PANTHER" id="PTHR30126">
    <property type="entry name" value="HTH-TYPE TRANSCRIPTIONAL REGULATOR"/>
    <property type="match status" value="1"/>
</dbReference>
<dbReference type="Pfam" id="PF00126">
    <property type="entry name" value="HTH_1"/>
    <property type="match status" value="1"/>
</dbReference>
<reference evidence="6" key="1">
    <citation type="submission" date="2016-09" db="EMBL/GenBank/DDBJ databases">
        <authorList>
            <person name="Capua I."/>
            <person name="De Benedictis P."/>
            <person name="Joannis T."/>
            <person name="Lombin L.H."/>
            <person name="Cattoli G."/>
        </authorList>
    </citation>
    <scope>NUCLEOTIDE SEQUENCE</scope>
    <source>
        <strain evidence="6">B9</strain>
    </source>
</reference>
<dbReference type="InterPro" id="IPR036390">
    <property type="entry name" value="WH_DNA-bd_sf"/>
</dbReference>
<dbReference type="GO" id="GO:0000976">
    <property type="term" value="F:transcription cis-regulatory region binding"/>
    <property type="evidence" value="ECO:0007669"/>
    <property type="project" value="TreeGrafter"/>
</dbReference>
<organism evidence="6">
    <name type="scientific">Cupriavidus necator</name>
    <name type="common">Alcaligenes eutrophus</name>
    <name type="synonym">Ralstonia eutropha</name>
    <dbReference type="NCBI Taxonomy" id="106590"/>
    <lineage>
        <taxon>Bacteria</taxon>
        <taxon>Pseudomonadati</taxon>
        <taxon>Pseudomonadota</taxon>
        <taxon>Betaproteobacteria</taxon>
        <taxon>Burkholderiales</taxon>
        <taxon>Burkholderiaceae</taxon>
        <taxon>Cupriavidus</taxon>
    </lineage>
</organism>
<keyword evidence="3" id="KW-0238">DNA-binding</keyword>